<dbReference type="PANTHER" id="PTHR43272:SF33">
    <property type="entry name" value="AMP-BINDING DOMAIN-CONTAINING PROTEIN-RELATED"/>
    <property type="match status" value="1"/>
</dbReference>
<evidence type="ECO:0000256" key="3">
    <source>
        <dbReference type="SAM" id="MobiDB-lite"/>
    </source>
</evidence>
<keyword evidence="2" id="KW-0067">ATP-binding</keyword>
<dbReference type="InterPro" id="IPR020845">
    <property type="entry name" value="AMP-binding_CS"/>
</dbReference>
<dbReference type="EMBL" id="MCGO01000066">
    <property type="protein sequence ID" value="ORY33885.1"/>
    <property type="molecule type" value="Genomic_DNA"/>
</dbReference>
<comment type="caution">
    <text evidence="5">The sequence shown here is derived from an EMBL/GenBank/DDBJ whole genome shotgun (WGS) entry which is preliminary data.</text>
</comment>
<dbReference type="Gene3D" id="3.40.50.12780">
    <property type="entry name" value="N-terminal domain of ligase-like"/>
    <property type="match status" value="1"/>
</dbReference>
<name>A0A1Y2BIF8_9FUNG</name>
<dbReference type="InterPro" id="IPR000873">
    <property type="entry name" value="AMP-dep_synth/lig_dom"/>
</dbReference>
<dbReference type="GO" id="GO:0004467">
    <property type="term" value="F:long-chain fatty acid-CoA ligase activity"/>
    <property type="evidence" value="ECO:0007669"/>
    <property type="project" value="TreeGrafter"/>
</dbReference>
<feature type="region of interest" description="Disordered" evidence="3">
    <location>
        <begin position="1"/>
        <end position="27"/>
    </location>
</feature>
<reference evidence="5 6" key="1">
    <citation type="submission" date="2016-07" db="EMBL/GenBank/DDBJ databases">
        <title>Pervasive Adenine N6-methylation of Active Genes in Fungi.</title>
        <authorList>
            <consortium name="DOE Joint Genome Institute"/>
            <person name="Mondo S.J."/>
            <person name="Dannebaum R.O."/>
            <person name="Kuo R.C."/>
            <person name="Labutti K."/>
            <person name="Haridas S."/>
            <person name="Kuo A."/>
            <person name="Salamov A."/>
            <person name="Ahrendt S.R."/>
            <person name="Lipzen A."/>
            <person name="Sullivan W."/>
            <person name="Andreopoulos W.B."/>
            <person name="Clum A."/>
            <person name="Lindquist E."/>
            <person name="Daum C."/>
            <person name="Ramamoorthy G.K."/>
            <person name="Gryganskyi A."/>
            <person name="Culley D."/>
            <person name="Magnuson J.K."/>
            <person name="James T.Y."/>
            <person name="O'Malley M.A."/>
            <person name="Stajich J.E."/>
            <person name="Spatafora J.W."/>
            <person name="Visel A."/>
            <person name="Grigoriev I.V."/>
        </authorList>
    </citation>
    <scope>NUCLEOTIDE SEQUENCE [LARGE SCALE GENOMIC DNA]</scope>
    <source>
        <strain evidence="5 6">JEL800</strain>
    </source>
</reference>
<dbReference type="PROSITE" id="PS00455">
    <property type="entry name" value="AMP_BINDING"/>
    <property type="match status" value="1"/>
</dbReference>
<dbReference type="SUPFAM" id="SSF56801">
    <property type="entry name" value="Acetyl-CoA synthetase-like"/>
    <property type="match status" value="1"/>
</dbReference>
<gene>
    <name evidence="5" type="ORF">BCR33DRAFT_791301</name>
</gene>
<dbReference type="GO" id="GO:0005524">
    <property type="term" value="F:ATP binding"/>
    <property type="evidence" value="ECO:0007669"/>
    <property type="project" value="UniProtKB-KW"/>
</dbReference>
<dbReference type="Pfam" id="PF00501">
    <property type="entry name" value="AMP-binding"/>
    <property type="match status" value="1"/>
</dbReference>
<evidence type="ECO:0000313" key="6">
    <source>
        <dbReference type="Proteomes" id="UP000193642"/>
    </source>
</evidence>
<dbReference type="GO" id="GO:0005783">
    <property type="term" value="C:endoplasmic reticulum"/>
    <property type="evidence" value="ECO:0007669"/>
    <property type="project" value="TreeGrafter"/>
</dbReference>
<evidence type="ECO:0000256" key="1">
    <source>
        <dbReference type="ARBA" id="ARBA00022741"/>
    </source>
</evidence>
<evidence type="ECO:0000259" key="4">
    <source>
        <dbReference type="Pfam" id="PF00501"/>
    </source>
</evidence>
<protein>
    <submittedName>
        <fullName evidence="5">Acyl-CoA synthetase-like protein long-chain family member 1</fullName>
    </submittedName>
</protein>
<evidence type="ECO:0000256" key="2">
    <source>
        <dbReference type="ARBA" id="ARBA00022840"/>
    </source>
</evidence>
<dbReference type="PANTHER" id="PTHR43272">
    <property type="entry name" value="LONG-CHAIN-FATTY-ACID--COA LIGASE"/>
    <property type="match status" value="1"/>
</dbReference>
<dbReference type="STRING" id="329046.A0A1Y2BIF8"/>
<accession>A0A1Y2BIF8</accession>
<keyword evidence="1" id="KW-0547">Nucleotide-binding</keyword>
<dbReference type="AlphaFoldDB" id="A0A1Y2BIF8"/>
<proteinExistence type="predicted"/>
<keyword evidence="6" id="KW-1185">Reference proteome</keyword>
<dbReference type="GO" id="GO:0016020">
    <property type="term" value="C:membrane"/>
    <property type="evidence" value="ECO:0007669"/>
    <property type="project" value="TreeGrafter"/>
</dbReference>
<feature type="domain" description="AMP-dependent synthetase/ligase" evidence="4">
    <location>
        <begin position="108"/>
        <end position="517"/>
    </location>
</feature>
<dbReference type="Proteomes" id="UP000193642">
    <property type="component" value="Unassembled WGS sequence"/>
</dbReference>
<organism evidence="5 6">
    <name type="scientific">Rhizoclosmatium globosum</name>
    <dbReference type="NCBI Taxonomy" id="329046"/>
    <lineage>
        <taxon>Eukaryota</taxon>
        <taxon>Fungi</taxon>
        <taxon>Fungi incertae sedis</taxon>
        <taxon>Chytridiomycota</taxon>
        <taxon>Chytridiomycota incertae sedis</taxon>
        <taxon>Chytridiomycetes</taxon>
        <taxon>Chytridiales</taxon>
        <taxon>Chytriomycetaceae</taxon>
        <taxon>Rhizoclosmatium</taxon>
    </lineage>
</organism>
<sequence>MSKKSMGPRKVSFDSSQPLKIEDEYEPEPIRQSKGGIQYSIEVPGVASIEGEGKPRINAFAAQFESLPKTSADQVQSLHHNFLRGVQIAGDLPFLGTRPVTNGLAGPFIWQTYNEVFKRVRNLSSGLLTFPSISSGIPASIGLFALNRAEWIIAEQACFAISAITIPLFDMLSQDALKHILVQTGMETIIATRDKAKNLMKLIANGITSLHQIILMDGIDEEILFIGKELNLTITGMTDLERLGAKTRPSKPPTPPSGTSIATICYTSGTTGTPKGTVLTHTNCLALLRGISTLQSISHFTPITPSDVYISYLPLAHVFERTMVVNLIHVGAAIGFYQGDTFKLMDDVAELRPTIFPGVPRLFNRIYEKVKRGLKERAGGVYEWTFHRAYAAKEEYLKRGVVKHLVWDAIVFEGVKEKLGGRVRLMLTGAAPIGKSVLDSLRICFSATVLEGYGLTETCSSLTFTDENDCTPDQVGAPVPGCQVKLIDVPEMNYFSSSVPPRGEICVKGPNVFQGYYKNPEETAKVLDADGWFHTGDVGEWDAQGRLKLIDRKKSVFKLSQGEYIAPEKIESVLKSSDMVSQAFVYGDSLKPYLVAVLVPDRHTFMNWATKKQGFYHKNFKDLCIDPGIRVAFAKAMDEHGRAHGLKGFENVKAVYLESDADAFTIENGLLTPIFKLKRFVARETYKREIEEMYRGLHV</sequence>
<dbReference type="InterPro" id="IPR042099">
    <property type="entry name" value="ANL_N_sf"/>
</dbReference>
<evidence type="ECO:0000313" key="5">
    <source>
        <dbReference type="EMBL" id="ORY33885.1"/>
    </source>
</evidence>
<dbReference type="OrthoDB" id="1700726at2759"/>